<protein>
    <submittedName>
        <fullName evidence="2">Uncharacterized protein</fullName>
    </submittedName>
</protein>
<keyword evidence="1" id="KW-1133">Transmembrane helix</keyword>
<organism evidence="2">
    <name type="scientific">viral metagenome</name>
    <dbReference type="NCBI Taxonomy" id="1070528"/>
    <lineage>
        <taxon>unclassified sequences</taxon>
        <taxon>metagenomes</taxon>
        <taxon>organismal metagenomes</taxon>
    </lineage>
</organism>
<dbReference type="AlphaFoldDB" id="A0A6C0L7A7"/>
<accession>A0A6C0L7A7</accession>
<feature type="transmembrane region" description="Helical" evidence="1">
    <location>
        <begin position="6"/>
        <end position="27"/>
    </location>
</feature>
<name>A0A6C0L7A7_9ZZZZ</name>
<sequence>MAKPDFFRLLGCILMVTLIIVIAVKLSKQCSKSVHQMVVSSPTVQGFRDECPMGQFPNESGVCVPKGRS</sequence>
<keyword evidence="1" id="KW-0472">Membrane</keyword>
<proteinExistence type="predicted"/>
<keyword evidence="1" id="KW-0812">Transmembrane</keyword>
<evidence type="ECO:0000313" key="2">
    <source>
        <dbReference type="EMBL" id="QHU26257.1"/>
    </source>
</evidence>
<reference evidence="2" key="1">
    <citation type="journal article" date="2020" name="Nature">
        <title>Giant virus diversity and host interactions through global metagenomics.</title>
        <authorList>
            <person name="Schulz F."/>
            <person name="Roux S."/>
            <person name="Paez-Espino D."/>
            <person name="Jungbluth S."/>
            <person name="Walsh D.A."/>
            <person name="Denef V.J."/>
            <person name="McMahon K.D."/>
            <person name="Konstantinidis K.T."/>
            <person name="Eloe-Fadrosh E.A."/>
            <person name="Kyrpides N.C."/>
            <person name="Woyke T."/>
        </authorList>
    </citation>
    <scope>NUCLEOTIDE SEQUENCE</scope>
    <source>
        <strain evidence="2">GVMAG-M-3300027759-16</strain>
    </source>
</reference>
<evidence type="ECO:0000256" key="1">
    <source>
        <dbReference type="SAM" id="Phobius"/>
    </source>
</evidence>
<dbReference type="EMBL" id="MN740438">
    <property type="protein sequence ID" value="QHU26257.1"/>
    <property type="molecule type" value="Genomic_DNA"/>
</dbReference>